<gene>
    <name evidence="1" type="ORF">CJ030_MR4G020529</name>
</gene>
<dbReference type="AlphaFoldDB" id="A0A6A1VW42"/>
<accession>A0A6A1VW42</accession>
<evidence type="ECO:0000313" key="1">
    <source>
        <dbReference type="EMBL" id="KAB1216266.1"/>
    </source>
</evidence>
<proteinExistence type="predicted"/>
<evidence type="ECO:0000313" key="2">
    <source>
        <dbReference type="Proteomes" id="UP000516437"/>
    </source>
</evidence>
<comment type="caution">
    <text evidence="1">The sequence shown here is derived from an EMBL/GenBank/DDBJ whole genome shotgun (WGS) entry which is preliminary data.</text>
</comment>
<name>A0A6A1VW42_9ROSI</name>
<protein>
    <submittedName>
        <fullName evidence="1">Uncharacterized protein</fullName>
    </submittedName>
</protein>
<reference evidence="1 2" key="1">
    <citation type="journal article" date="2019" name="Plant Biotechnol. J.">
        <title>The red bayberry genome and genetic basis of sex determination.</title>
        <authorList>
            <person name="Jia H.M."/>
            <person name="Jia H.J."/>
            <person name="Cai Q.L."/>
            <person name="Wang Y."/>
            <person name="Zhao H.B."/>
            <person name="Yang W.F."/>
            <person name="Wang G.Y."/>
            <person name="Li Y.H."/>
            <person name="Zhan D.L."/>
            <person name="Shen Y.T."/>
            <person name="Niu Q.F."/>
            <person name="Chang L."/>
            <person name="Qiu J."/>
            <person name="Zhao L."/>
            <person name="Xie H.B."/>
            <person name="Fu W.Y."/>
            <person name="Jin J."/>
            <person name="Li X.W."/>
            <person name="Jiao Y."/>
            <person name="Zhou C.C."/>
            <person name="Tu T."/>
            <person name="Chai C.Y."/>
            <person name="Gao J.L."/>
            <person name="Fan L.J."/>
            <person name="van de Weg E."/>
            <person name="Wang J.Y."/>
            <person name="Gao Z.S."/>
        </authorList>
    </citation>
    <scope>NUCLEOTIDE SEQUENCE [LARGE SCALE GENOMIC DNA]</scope>
    <source>
        <tissue evidence="1">Leaves</tissue>
    </source>
</reference>
<keyword evidence="2" id="KW-1185">Reference proteome</keyword>
<dbReference type="EMBL" id="RXIC02000022">
    <property type="protein sequence ID" value="KAB1216266.1"/>
    <property type="molecule type" value="Genomic_DNA"/>
</dbReference>
<dbReference type="OrthoDB" id="18529at2759"/>
<sequence length="169" mass="19370">MAGKAAKSVSKAFGDYQDPWREKLPKYKDELSKGASGFQIAQPRFLSLKNGTKKTCFIIFTSGSTALSLAQHQVLIYKRPVVIEQVVRLRDFNDLSMKITETLGASIPDRWPLFDMTPEEVWKEVTGEDMTVPSTLIFHRDLTPFFRMLHLIIVWDVAPKHHRSELSFE</sequence>
<dbReference type="Proteomes" id="UP000516437">
    <property type="component" value="Chromosome 4"/>
</dbReference>
<organism evidence="1 2">
    <name type="scientific">Morella rubra</name>
    <name type="common">Chinese bayberry</name>
    <dbReference type="NCBI Taxonomy" id="262757"/>
    <lineage>
        <taxon>Eukaryota</taxon>
        <taxon>Viridiplantae</taxon>
        <taxon>Streptophyta</taxon>
        <taxon>Embryophyta</taxon>
        <taxon>Tracheophyta</taxon>
        <taxon>Spermatophyta</taxon>
        <taxon>Magnoliopsida</taxon>
        <taxon>eudicotyledons</taxon>
        <taxon>Gunneridae</taxon>
        <taxon>Pentapetalae</taxon>
        <taxon>rosids</taxon>
        <taxon>fabids</taxon>
        <taxon>Fagales</taxon>
        <taxon>Myricaceae</taxon>
        <taxon>Morella</taxon>
    </lineage>
</organism>